<keyword evidence="5" id="KW-1185">Reference proteome</keyword>
<dbReference type="NCBIfam" id="NF041131">
    <property type="entry name" value="RicT_YaaT_fam"/>
    <property type="match status" value="1"/>
</dbReference>
<name>A0A6N7WNG9_STRAY</name>
<dbReference type="Proteomes" id="UP000471052">
    <property type="component" value="Unassembled WGS sequence"/>
</dbReference>
<evidence type="ECO:0000313" key="2">
    <source>
        <dbReference type="EMBL" id="MST53405.1"/>
    </source>
</evidence>
<dbReference type="OrthoDB" id="9779344at2"/>
<reference evidence="2 4" key="1">
    <citation type="submission" date="2019-08" db="EMBL/GenBank/DDBJ databases">
        <title>In-depth cultivation of the pig gut microbiome towards novel bacterial diversity and tailored functional studies.</title>
        <authorList>
            <person name="Wylensek D."/>
            <person name="Hitch T.C.A."/>
            <person name="Clavel T."/>
        </authorList>
    </citation>
    <scope>NUCLEOTIDE SEQUENCE [LARGE SCALE GENOMIC DNA]</scope>
    <source>
        <strain evidence="2 4">BL-178-WT-3A</strain>
    </source>
</reference>
<dbReference type="Pfam" id="PF04468">
    <property type="entry name" value="PSP1"/>
    <property type="match status" value="1"/>
</dbReference>
<dbReference type="EMBL" id="VUNP01000008">
    <property type="protein sequence ID" value="MST53405.1"/>
    <property type="molecule type" value="Genomic_DNA"/>
</dbReference>
<dbReference type="PROSITE" id="PS51411">
    <property type="entry name" value="PSP1_C"/>
    <property type="match status" value="1"/>
</dbReference>
<dbReference type="RefSeq" id="WP_154454575.1">
    <property type="nucleotide sequence ID" value="NZ_CP114883.1"/>
</dbReference>
<protein>
    <submittedName>
        <fullName evidence="3">Regulatory iron-sulfur-containing complex subunit RicT</fullName>
    </submittedName>
    <submittedName>
        <fullName evidence="2">Signal peptidase II</fullName>
    </submittedName>
</protein>
<evidence type="ECO:0000313" key="4">
    <source>
        <dbReference type="Proteomes" id="UP000471052"/>
    </source>
</evidence>
<dbReference type="Proteomes" id="UP001212085">
    <property type="component" value="Chromosome"/>
</dbReference>
<dbReference type="EMBL" id="CP114883">
    <property type="protein sequence ID" value="WBB06042.1"/>
    <property type="molecule type" value="Genomic_DNA"/>
</dbReference>
<accession>A0A6N7WNG9</accession>
<proteinExistence type="predicted"/>
<evidence type="ECO:0000313" key="5">
    <source>
        <dbReference type="Proteomes" id="UP001212085"/>
    </source>
</evidence>
<organism evidence="2 4">
    <name type="scientific">Streptococcus alactolyticus</name>
    <dbReference type="NCBI Taxonomy" id="29389"/>
    <lineage>
        <taxon>Bacteria</taxon>
        <taxon>Bacillati</taxon>
        <taxon>Bacillota</taxon>
        <taxon>Bacilli</taxon>
        <taxon>Lactobacillales</taxon>
        <taxon>Streptococcaceae</taxon>
        <taxon>Streptococcus</taxon>
    </lineage>
</organism>
<evidence type="ECO:0000259" key="1">
    <source>
        <dbReference type="PROSITE" id="PS51411"/>
    </source>
</evidence>
<dbReference type="InterPro" id="IPR007557">
    <property type="entry name" value="PSP1_C"/>
</dbReference>
<reference evidence="3 5" key="2">
    <citation type="submission" date="2022-12" db="EMBL/GenBank/DDBJ databases">
        <title>Streptococcus alactolyticus LGM, complete genome.</title>
        <authorList>
            <person name="Liu Z."/>
            <person name="Mu C."/>
            <person name="Zhu W."/>
        </authorList>
    </citation>
    <scope>NUCLEOTIDE SEQUENCE [LARGE SCALE GENOMIC DNA]</scope>
    <source>
        <strain evidence="3 5">LGM</strain>
    </source>
</reference>
<feature type="domain" description="PSP1 C-terminal" evidence="1">
    <location>
        <begin position="60"/>
        <end position="145"/>
    </location>
</feature>
<dbReference type="GO" id="GO:0005737">
    <property type="term" value="C:cytoplasm"/>
    <property type="evidence" value="ECO:0007669"/>
    <property type="project" value="TreeGrafter"/>
</dbReference>
<dbReference type="PANTHER" id="PTHR43830:SF3">
    <property type="entry name" value="PROTEIN PSP1"/>
    <property type="match status" value="1"/>
</dbReference>
<gene>
    <name evidence="3" type="primary">ricT</name>
    <name evidence="2" type="ORF">FYJ82_02995</name>
    <name evidence="3" type="ORF">O6R09_07065</name>
</gene>
<dbReference type="InterPro" id="IPR047767">
    <property type="entry name" value="PSP1-like"/>
</dbReference>
<dbReference type="AlphaFoldDB" id="A0A6N7WNG9"/>
<sequence length="266" mass="30116">MTEVLRIKYKETGGIAYVLPNRCYKLGEQVVVKNKKGNRLAEVVCENQDIDDTKLPAEMDVISRAADAKDIKHYQDNKAFAKDSFEAVNHLVALNQLQMKVIDIVFPLERDYVLITFSAEERVDFRKLLRDLSSHFKTRIELRQINNREETKVYGGLGPCGRTLCCSTFLGEFPPVSIKMVKNQGMSLSTGKTTGRCGRLMCCLSFEDDFYREAKEKFPDVGSDIETAEGVGSVVSIDVFSDTIKVKFPEKHALLTYTLDEVKRYG</sequence>
<dbReference type="PANTHER" id="PTHR43830">
    <property type="entry name" value="PROTEIN PSP1"/>
    <property type="match status" value="1"/>
</dbReference>
<evidence type="ECO:0000313" key="3">
    <source>
        <dbReference type="EMBL" id="WBB06042.1"/>
    </source>
</evidence>